<keyword evidence="2" id="KW-1185">Reference proteome</keyword>
<proteinExistence type="predicted"/>
<sequence>MEEAEELTEKLELTEFFLSAEVGGSLLSQLTFDKSASSLRTISTDCSDWMSLCLMATKLSRWLILSRIMMEYVMMSLKIEEGAMLIRALRDSRKVFSFSTSLSGMSDSIGSIV</sequence>
<organism evidence="1 2">
    <name type="scientific">Wickerhamomyces pijperi</name>
    <name type="common">Yeast</name>
    <name type="synonym">Pichia pijperi</name>
    <dbReference type="NCBI Taxonomy" id="599730"/>
    <lineage>
        <taxon>Eukaryota</taxon>
        <taxon>Fungi</taxon>
        <taxon>Dikarya</taxon>
        <taxon>Ascomycota</taxon>
        <taxon>Saccharomycotina</taxon>
        <taxon>Saccharomycetes</taxon>
        <taxon>Phaffomycetales</taxon>
        <taxon>Wickerhamomycetaceae</taxon>
        <taxon>Wickerhamomyces</taxon>
    </lineage>
</organism>
<accession>A0A9P8QA68</accession>
<comment type="caution">
    <text evidence="1">The sequence shown here is derived from an EMBL/GenBank/DDBJ whole genome shotgun (WGS) entry which is preliminary data.</text>
</comment>
<evidence type="ECO:0000313" key="1">
    <source>
        <dbReference type="EMBL" id="KAH3686848.1"/>
    </source>
</evidence>
<dbReference type="AlphaFoldDB" id="A0A9P8QA68"/>
<name>A0A9P8QA68_WICPI</name>
<gene>
    <name evidence="1" type="ORF">WICPIJ_002175</name>
</gene>
<protein>
    <submittedName>
        <fullName evidence="1">Uncharacterized protein</fullName>
    </submittedName>
</protein>
<dbReference type="Proteomes" id="UP000774326">
    <property type="component" value="Unassembled WGS sequence"/>
</dbReference>
<evidence type="ECO:0000313" key="2">
    <source>
        <dbReference type="Proteomes" id="UP000774326"/>
    </source>
</evidence>
<dbReference type="EMBL" id="JAEUBG010001186">
    <property type="protein sequence ID" value="KAH3686848.1"/>
    <property type="molecule type" value="Genomic_DNA"/>
</dbReference>
<reference evidence="1" key="1">
    <citation type="journal article" date="2021" name="Open Biol.">
        <title>Shared evolutionary footprints suggest mitochondrial oxidative damage underlies multiple complex I losses in fungi.</title>
        <authorList>
            <person name="Schikora-Tamarit M.A."/>
            <person name="Marcet-Houben M."/>
            <person name="Nosek J."/>
            <person name="Gabaldon T."/>
        </authorList>
    </citation>
    <scope>NUCLEOTIDE SEQUENCE</scope>
    <source>
        <strain evidence="1">CBS2887</strain>
    </source>
</reference>
<reference evidence="1" key="2">
    <citation type="submission" date="2021-01" db="EMBL/GenBank/DDBJ databases">
        <authorList>
            <person name="Schikora-Tamarit M.A."/>
        </authorList>
    </citation>
    <scope>NUCLEOTIDE SEQUENCE</scope>
    <source>
        <strain evidence="1">CBS2887</strain>
    </source>
</reference>